<reference evidence="3 4" key="2">
    <citation type="journal article" date="2017" name="Genome Biol.">
        <title>New reference genome sequences of hot pepper reveal the massive evolution of plant disease-resistance genes by retroduplication.</title>
        <authorList>
            <person name="Kim S."/>
            <person name="Park J."/>
            <person name="Yeom S.I."/>
            <person name="Kim Y.M."/>
            <person name="Seo E."/>
            <person name="Kim K.T."/>
            <person name="Kim M.S."/>
            <person name="Lee J.M."/>
            <person name="Cheong K."/>
            <person name="Shin H.S."/>
            <person name="Kim S.B."/>
            <person name="Han K."/>
            <person name="Lee J."/>
            <person name="Park M."/>
            <person name="Lee H.A."/>
            <person name="Lee H.Y."/>
            <person name="Lee Y."/>
            <person name="Oh S."/>
            <person name="Lee J.H."/>
            <person name="Choi E."/>
            <person name="Choi E."/>
            <person name="Lee S.E."/>
            <person name="Jeon J."/>
            <person name="Kim H."/>
            <person name="Choi G."/>
            <person name="Song H."/>
            <person name="Lee J."/>
            <person name="Lee S.C."/>
            <person name="Kwon J.K."/>
            <person name="Lee H.Y."/>
            <person name="Koo N."/>
            <person name="Hong Y."/>
            <person name="Kim R.W."/>
            <person name="Kang W.H."/>
            <person name="Huh J.H."/>
            <person name="Kang B.C."/>
            <person name="Yang T.J."/>
            <person name="Lee Y.H."/>
            <person name="Bennetzen J.L."/>
            <person name="Choi D."/>
        </authorList>
    </citation>
    <scope>NUCLEOTIDE SEQUENCE [LARGE SCALE GENOMIC DNA]</scope>
    <source>
        <strain evidence="4">cv. CM334</strain>
    </source>
</reference>
<comment type="similarity">
    <text evidence="1">Belongs to the peptidase S8 family.</text>
</comment>
<protein>
    <submittedName>
        <fullName evidence="3">Uncharacterized protein</fullName>
    </submittedName>
</protein>
<dbReference type="Proteomes" id="UP000222542">
    <property type="component" value="Unassembled WGS sequence"/>
</dbReference>
<accession>A0A2G3AJG7</accession>
<dbReference type="Gramene" id="PHT94372">
    <property type="protein sequence ID" value="PHT94372"/>
    <property type="gene ID" value="T459_02254"/>
</dbReference>
<comment type="caution">
    <text evidence="3">The sequence shown here is derived from an EMBL/GenBank/DDBJ whole genome shotgun (WGS) entry which is preliminary data.</text>
</comment>
<dbReference type="InterPro" id="IPR045051">
    <property type="entry name" value="SBT"/>
</dbReference>
<dbReference type="AlphaFoldDB" id="A0A2G3AJG7"/>
<dbReference type="CDD" id="cd02120">
    <property type="entry name" value="PA_subtilisin_like"/>
    <property type="match status" value="1"/>
</dbReference>
<sequence length="150" mass="16195">MILENTDSYRHEFVADAHLIPTAAVGQTVHDLINQYIASNSNPTAIIAFGYTKLGVQPSQVVAAFSSRKPNLIIAFGYTKLGVQPSPVVVSFSSRGLNQIIPDIFIPNMIAPSVNILLVGHGHSLNSDFLDKGCVEKVTDDVAIDHEPLE</sequence>
<dbReference type="GO" id="GO:0004252">
    <property type="term" value="F:serine-type endopeptidase activity"/>
    <property type="evidence" value="ECO:0007669"/>
    <property type="project" value="InterPro"/>
</dbReference>
<dbReference type="EMBL" id="AYRZ02000001">
    <property type="protein sequence ID" value="PHT94372.1"/>
    <property type="molecule type" value="Genomic_DNA"/>
</dbReference>
<evidence type="ECO:0000313" key="3">
    <source>
        <dbReference type="EMBL" id="PHT94372.1"/>
    </source>
</evidence>
<evidence type="ECO:0000256" key="1">
    <source>
        <dbReference type="ARBA" id="ARBA00011073"/>
    </source>
</evidence>
<organism evidence="3 4">
    <name type="scientific">Capsicum annuum</name>
    <name type="common">Capsicum pepper</name>
    <dbReference type="NCBI Taxonomy" id="4072"/>
    <lineage>
        <taxon>Eukaryota</taxon>
        <taxon>Viridiplantae</taxon>
        <taxon>Streptophyta</taxon>
        <taxon>Embryophyta</taxon>
        <taxon>Tracheophyta</taxon>
        <taxon>Spermatophyta</taxon>
        <taxon>Magnoliopsida</taxon>
        <taxon>eudicotyledons</taxon>
        <taxon>Gunneridae</taxon>
        <taxon>Pentapetalae</taxon>
        <taxon>asterids</taxon>
        <taxon>lamiids</taxon>
        <taxon>Solanales</taxon>
        <taxon>Solanaceae</taxon>
        <taxon>Solanoideae</taxon>
        <taxon>Capsiceae</taxon>
        <taxon>Capsicum</taxon>
    </lineage>
</organism>
<dbReference type="GO" id="GO:0006508">
    <property type="term" value="P:proteolysis"/>
    <property type="evidence" value="ECO:0007669"/>
    <property type="project" value="InterPro"/>
</dbReference>
<evidence type="ECO:0000256" key="2">
    <source>
        <dbReference type="ARBA" id="ARBA00022729"/>
    </source>
</evidence>
<dbReference type="PANTHER" id="PTHR10795">
    <property type="entry name" value="PROPROTEIN CONVERTASE SUBTILISIN/KEXIN"/>
    <property type="match status" value="1"/>
</dbReference>
<reference evidence="3 4" key="1">
    <citation type="journal article" date="2014" name="Nat. Genet.">
        <title>Genome sequence of the hot pepper provides insights into the evolution of pungency in Capsicum species.</title>
        <authorList>
            <person name="Kim S."/>
            <person name="Park M."/>
            <person name="Yeom S.I."/>
            <person name="Kim Y.M."/>
            <person name="Lee J.M."/>
            <person name="Lee H.A."/>
            <person name="Seo E."/>
            <person name="Choi J."/>
            <person name="Cheong K."/>
            <person name="Kim K.T."/>
            <person name="Jung K."/>
            <person name="Lee G.W."/>
            <person name="Oh S.K."/>
            <person name="Bae C."/>
            <person name="Kim S.B."/>
            <person name="Lee H.Y."/>
            <person name="Kim S.Y."/>
            <person name="Kim M.S."/>
            <person name="Kang B.C."/>
            <person name="Jo Y.D."/>
            <person name="Yang H.B."/>
            <person name="Jeong H.J."/>
            <person name="Kang W.H."/>
            <person name="Kwon J.K."/>
            <person name="Shin C."/>
            <person name="Lim J.Y."/>
            <person name="Park J.H."/>
            <person name="Huh J.H."/>
            <person name="Kim J.S."/>
            <person name="Kim B.D."/>
            <person name="Cohen O."/>
            <person name="Paran I."/>
            <person name="Suh M.C."/>
            <person name="Lee S.B."/>
            <person name="Kim Y.K."/>
            <person name="Shin Y."/>
            <person name="Noh S.J."/>
            <person name="Park J."/>
            <person name="Seo Y.S."/>
            <person name="Kwon S.Y."/>
            <person name="Kim H.A."/>
            <person name="Park J.M."/>
            <person name="Kim H.J."/>
            <person name="Choi S.B."/>
            <person name="Bosland P.W."/>
            <person name="Reeves G."/>
            <person name="Jo S.H."/>
            <person name="Lee B.W."/>
            <person name="Cho H.T."/>
            <person name="Choi H.S."/>
            <person name="Lee M.S."/>
            <person name="Yu Y."/>
            <person name="Do Choi Y."/>
            <person name="Park B.S."/>
            <person name="van Deynze A."/>
            <person name="Ashrafi H."/>
            <person name="Hill T."/>
            <person name="Kim W.T."/>
            <person name="Pai H.S."/>
            <person name="Ahn H.K."/>
            <person name="Yeam I."/>
            <person name="Giovannoni J.J."/>
            <person name="Rose J.K."/>
            <person name="Sorensen I."/>
            <person name="Lee S.J."/>
            <person name="Kim R.W."/>
            <person name="Choi I.Y."/>
            <person name="Choi B.S."/>
            <person name="Lim J.S."/>
            <person name="Lee Y.H."/>
            <person name="Choi D."/>
        </authorList>
    </citation>
    <scope>NUCLEOTIDE SEQUENCE [LARGE SCALE GENOMIC DNA]</scope>
    <source>
        <strain evidence="4">cv. CM334</strain>
    </source>
</reference>
<dbReference type="Gene3D" id="3.50.30.30">
    <property type="match status" value="1"/>
</dbReference>
<dbReference type="STRING" id="4072.A0A2G3AJG7"/>
<dbReference type="SUPFAM" id="SSF56801">
    <property type="entry name" value="Acetyl-CoA synthetase-like"/>
    <property type="match status" value="1"/>
</dbReference>
<name>A0A2G3AJG7_CAPAN</name>
<evidence type="ECO:0000313" key="4">
    <source>
        <dbReference type="Proteomes" id="UP000222542"/>
    </source>
</evidence>
<dbReference type="Gene3D" id="3.40.50.200">
    <property type="entry name" value="Peptidase S8/S53 domain"/>
    <property type="match status" value="2"/>
</dbReference>
<keyword evidence="2" id="KW-0732">Signal</keyword>
<proteinExistence type="inferred from homology"/>
<keyword evidence="4" id="KW-1185">Reference proteome</keyword>
<dbReference type="OMA" id="IPNMIAP"/>
<gene>
    <name evidence="3" type="ORF">T459_02254</name>
</gene>
<dbReference type="InterPro" id="IPR036852">
    <property type="entry name" value="Peptidase_S8/S53_dom_sf"/>
</dbReference>